<keyword evidence="3" id="KW-0560">Oxidoreductase</keyword>
<feature type="domain" description="Luciferase-like" evidence="6">
    <location>
        <begin position="61"/>
        <end position="361"/>
    </location>
</feature>
<dbReference type="GO" id="GO:0008726">
    <property type="term" value="F:alkanesulfonate monooxygenase activity"/>
    <property type="evidence" value="ECO:0007669"/>
    <property type="project" value="TreeGrafter"/>
</dbReference>
<evidence type="ECO:0000256" key="3">
    <source>
        <dbReference type="ARBA" id="ARBA00023002"/>
    </source>
</evidence>
<dbReference type="PANTHER" id="PTHR42847:SF4">
    <property type="entry name" value="ALKANESULFONATE MONOOXYGENASE-RELATED"/>
    <property type="match status" value="1"/>
</dbReference>
<organism evidence="7 8">
    <name type="scientific">Ophiobolus disseminans</name>
    <dbReference type="NCBI Taxonomy" id="1469910"/>
    <lineage>
        <taxon>Eukaryota</taxon>
        <taxon>Fungi</taxon>
        <taxon>Dikarya</taxon>
        <taxon>Ascomycota</taxon>
        <taxon>Pezizomycotina</taxon>
        <taxon>Dothideomycetes</taxon>
        <taxon>Pleosporomycetidae</taxon>
        <taxon>Pleosporales</taxon>
        <taxon>Pleosporineae</taxon>
        <taxon>Phaeosphaeriaceae</taxon>
        <taxon>Ophiobolus</taxon>
    </lineage>
</organism>
<sequence>MAHASKKVKYEHNSTKSDTNGFTPVKQLDLNQDPSRILFAYWVPNVSGGLVISKIPQKTSWDLASNVRYAQAAEATGFEYALTQIRFTASYGAANQHESVSFSQALLHNTTRLKVIAAILPGPWNPAVVAKQIASIDNYTNGRIAVNIVSGWFKGEFTSIGQWWLDHSERYRRSNEFIRAVKGIWTAGEEGFTFGGDFYQFRDYHLSPKPLQKPHPEIFQGGNSDDARVNGAEVSDWYFMNGNDLDGFRDQIADVKARARKVGREDHVRFAVNGFVILRDTEEEAFHVLQEIQGKADAEAIKAFQDAVKQAGASTSNKEGMWANSKAEDLVQYNDGFKTKLIGTKEQIAERIVLLKALGVNLILTAFLHYEDDIERFGKEVLPLVRKLEADGRGVDVEDEIGRTGDVYRK</sequence>
<dbReference type="Pfam" id="PF00296">
    <property type="entry name" value="Bac_luciferase"/>
    <property type="match status" value="1"/>
</dbReference>
<keyword evidence="8" id="KW-1185">Reference proteome</keyword>
<keyword evidence="1" id="KW-0285">Flavoprotein</keyword>
<dbReference type="InterPro" id="IPR050172">
    <property type="entry name" value="SsuD_RutA_monooxygenase"/>
</dbReference>
<protein>
    <submittedName>
        <fullName evidence="7">Methanesulfonate monooxygenase</fullName>
    </submittedName>
</protein>
<evidence type="ECO:0000256" key="4">
    <source>
        <dbReference type="ARBA" id="ARBA00023033"/>
    </source>
</evidence>
<dbReference type="OrthoDB" id="2558704at2759"/>
<feature type="region of interest" description="Disordered" evidence="5">
    <location>
        <begin position="1"/>
        <end position="24"/>
    </location>
</feature>
<dbReference type="GO" id="GO:0046306">
    <property type="term" value="P:alkanesulfonate catabolic process"/>
    <property type="evidence" value="ECO:0007669"/>
    <property type="project" value="TreeGrafter"/>
</dbReference>
<accession>A0A6A7AI59</accession>
<evidence type="ECO:0000313" key="8">
    <source>
        <dbReference type="Proteomes" id="UP000799424"/>
    </source>
</evidence>
<name>A0A6A7AI59_9PLEO</name>
<dbReference type="CDD" id="cd01094">
    <property type="entry name" value="Alkanesulfonate_monoxygenase"/>
    <property type="match status" value="1"/>
</dbReference>
<gene>
    <name evidence="7" type="ORF">CC86DRAFT_451842</name>
</gene>
<evidence type="ECO:0000256" key="5">
    <source>
        <dbReference type="SAM" id="MobiDB-lite"/>
    </source>
</evidence>
<keyword evidence="2" id="KW-0288">FMN</keyword>
<dbReference type="Gene3D" id="3.20.20.30">
    <property type="entry name" value="Luciferase-like domain"/>
    <property type="match status" value="1"/>
</dbReference>
<dbReference type="NCBIfam" id="TIGR04021">
    <property type="entry name" value="LLM_DMSO2_sfnG"/>
    <property type="match status" value="1"/>
</dbReference>
<dbReference type="InterPro" id="IPR024014">
    <property type="entry name" value="DMSO2_SphG"/>
</dbReference>
<reference evidence="7" key="1">
    <citation type="journal article" date="2020" name="Stud. Mycol.">
        <title>101 Dothideomycetes genomes: a test case for predicting lifestyles and emergence of pathogens.</title>
        <authorList>
            <person name="Haridas S."/>
            <person name="Albert R."/>
            <person name="Binder M."/>
            <person name="Bloem J."/>
            <person name="Labutti K."/>
            <person name="Salamov A."/>
            <person name="Andreopoulos B."/>
            <person name="Baker S."/>
            <person name="Barry K."/>
            <person name="Bills G."/>
            <person name="Bluhm B."/>
            <person name="Cannon C."/>
            <person name="Castanera R."/>
            <person name="Culley D."/>
            <person name="Daum C."/>
            <person name="Ezra D."/>
            <person name="Gonzalez J."/>
            <person name="Henrissat B."/>
            <person name="Kuo A."/>
            <person name="Liang C."/>
            <person name="Lipzen A."/>
            <person name="Lutzoni F."/>
            <person name="Magnuson J."/>
            <person name="Mondo S."/>
            <person name="Nolan M."/>
            <person name="Ohm R."/>
            <person name="Pangilinan J."/>
            <person name="Park H.-J."/>
            <person name="Ramirez L."/>
            <person name="Alfaro M."/>
            <person name="Sun H."/>
            <person name="Tritt A."/>
            <person name="Yoshinaga Y."/>
            <person name="Zwiers L.-H."/>
            <person name="Turgeon B."/>
            <person name="Goodwin S."/>
            <person name="Spatafora J."/>
            <person name="Crous P."/>
            <person name="Grigoriev I."/>
        </authorList>
    </citation>
    <scope>NUCLEOTIDE SEQUENCE</scope>
    <source>
        <strain evidence="7">CBS 113818</strain>
    </source>
</reference>
<dbReference type="AlphaFoldDB" id="A0A6A7AI59"/>
<dbReference type="PANTHER" id="PTHR42847">
    <property type="entry name" value="ALKANESULFONATE MONOOXYGENASE"/>
    <property type="match status" value="1"/>
</dbReference>
<dbReference type="InterPro" id="IPR036661">
    <property type="entry name" value="Luciferase-like_sf"/>
</dbReference>
<dbReference type="SUPFAM" id="SSF51679">
    <property type="entry name" value="Bacterial luciferase-like"/>
    <property type="match status" value="1"/>
</dbReference>
<dbReference type="Proteomes" id="UP000799424">
    <property type="component" value="Unassembled WGS sequence"/>
</dbReference>
<proteinExistence type="predicted"/>
<evidence type="ECO:0000313" key="7">
    <source>
        <dbReference type="EMBL" id="KAF2832275.1"/>
    </source>
</evidence>
<evidence type="ECO:0000256" key="1">
    <source>
        <dbReference type="ARBA" id="ARBA00022630"/>
    </source>
</evidence>
<evidence type="ECO:0000256" key="2">
    <source>
        <dbReference type="ARBA" id="ARBA00022643"/>
    </source>
</evidence>
<keyword evidence="4 7" id="KW-0503">Monooxygenase</keyword>
<dbReference type="EMBL" id="MU006217">
    <property type="protein sequence ID" value="KAF2832275.1"/>
    <property type="molecule type" value="Genomic_DNA"/>
</dbReference>
<evidence type="ECO:0000259" key="6">
    <source>
        <dbReference type="Pfam" id="PF00296"/>
    </source>
</evidence>
<dbReference type="InterPro" id="IPR011251">
    <property type="entry name" value="Luciferase-like_dom"/>
</dbReference>